<name>A0ABQ8DWB4_BRANA</name>
<feature type="compositionally biased region" description="Gly residues" evidence="1">
    <location>
        <begin position="49"/>
        <end position="59"/>
    </location>
</feature>
<evidence type="ECO:0000313" key="2">
    <source>
        <dbReference type="EMBL" id="KAH0933626.1"/>
    </source>
</evidence>
<organism evidence="2 3">
    <name type="scientific">Brassica napus</name>
    <name type="common">Rape</name>
    <dbReference type="NCBI Taxonomy" id="3708"/>
    <lineage>
        <taxon>Eukaryota</taxon>
        <taxon>Viridiplantae</taxon>
        <taxon>Streptophyta</taxon>
        <taxon>Embryophyta</taxon>
        <taxon>Tracheophyta</taxon>
        <taxon>Spermatophyta</taxon>
        <taxon>Magnoliopsida</taxon>
        <taxon>eudicotyledons</taxon>
        <taxon>Gunneridae</taxon>
        <taxon>Pentapetalae</taxon>
        <taxon>rosids</taxon>
        <taxon>malvids</taxon>
        <taxon>Brassicales</taxon>
        <taxon>Brassicaceae</taxon>
        <taxon>Brassiceae</taxon>
        <taxon>Brassica</taxon>
    </lineage>
</organism>
<accession>A0ABQ8DWB4</accession>
<reference evidence="2 3" key="1">
    <citation type="submission" date="2021-05" db="EMBL/GenBank/DDBJ databases">
        <title>Genome Assembly of Synthetic Allotetraploid Brassica napus Reveals Homoeologous Exchanges between Subgenomes.</title>
        <authorList>
            <person name="Davis J.T."/>
        </authorList>
    </citation>
    <scope>NUCLEOTIDE SEQUENCE [LARGE SCALE GENOMIC DNA]</scope>
    <source>
        <strain evidence="3">cv. Da-Ae</strain>
        <tissue evidence="2">Seedling</tissue>
    </source>
</reference>
<dbReference type="Proteomes" id="UP000824890">
    <property type="component" value="Unassembled WGS sequence"/>
</dbReference>
<evidence type="ECO:0000256" key="1">
    <source>
        <dbReference type="SAM" id="MobiDB-lite"/>
    </source>
</evidence>
<protein>
    <submittedName>
        <fullName evidence="2">Uncharacterized protein</fullName>
    </submittedName>
</protein>
<evidence type="ECO:0000313" key="3">
    <source>
        <dbReference type="Proteomes" id="UP000824890"/>
    </source>
</evidence>
<keyword evidence="3" id="KW-1185">Reference proteome</keyword>
<proteinExistence type="predicted"/>
<comment type="caution">
    <text evidence="2">The sequence shown here is derived from an EMBL/GenBank/DDBJ whole genome shotgun (WGS) entry which is preliminary data.</text>
</comment>
<feature type="region of interest" description="Disordered" evidence="1">
    <location>
        <begin position="1"/>
        <end position="98"/>
    </location>
</feature>
<sequence>MPRGDLAAAKVKQWQGKEDRSSVTRVTEASGGSGGSGAETPASRSRGKTNGGGSGGGGRSNSDSEPRKSSIKPMEERKRRETEEILTGGREATPSAAD</sequence>
<feature type="compositionally biased region" description="Basic and acidic residues" evidence="1">
    <location>
        <begin position="62"/>
        <end position="83"/>
    </location>
</feature>
<gene>
    <name evidence="2" type="ORF">HID58_010743</name>
</gene>
<dbReference type="EMBL" id="JAGKQM010000003">
    <property type="protein sequence ID" value="KAH0933626.1"/>
    <property type="molecule type" value="Genomic_DNA"/>
</dbReference>